<dbReference type="PANTHER" id="PTHR37835:SF1">
    <property type="entry name" value="ALPHA-CLOSTRIPAIN"/>
    <property type="match status" value="1"/>
</dbReference>
<proteinExistence type="predicted"/>
<dbReference type="EMBL" id="VSSQ01000040">
    <property type="protein sequence ID" value="MPL68038.1"/>
    <property type="molecule type" value="Genomic_DNA"/>
</dbReference>
<accession>A0A644TM43</accession>
<name>A0A644TM43_9ZZZZ</name>
<dbReference type="InterPro" id="IPR005077">
    <property type="entry name" value="Peptidase_C11"/>
</dbReference>
<protein>
    <recommendedName>
        <fullName evidence="2">Clostripain</fullName>
    </recommendedName>
</protein>
<dbReference type="Pfam" id="PF03415">
    <property type="entry name" value="Peptidase_C11"/>
    <property type="match status" value="1"/>
</dbReference>
<evidence type="ECO:0008006" key="2">
    <source>
        <dbReference type="Google" id="ProtNLM"/>
    </source>
</evidence>
<reference evidence="1" key="1">
    <citation type="submission" date="2019-08" db="EMBL/GenBank/DDBJ databases">
        <authorList>
            <person name="Kucharzyk K."/>
            <person name="Murdoch R.W."/>
            <person name="Higgins S."/>
            <person name="Loffler F."/>
        </authorList>
    </citation>
    <scope>NUCLEOTIDE SEQUENCE</scope>
</reference>
<dbReference type="AlphaFoldDB" id="A0A644TM43"/>
<comment type="caution">
    <text evidence="1">The sequence shown here is derived from an EMBL/GenBank/DDBJ whole genome shotgun (WGS) entry which is preliminary data.</text>
</comment>
<evidence type="ECO:0000313" key="1">
    <source>
        <dbReference type="EMBL" id="MPL68038.1"/>
    </source>
</evidence>
<dbReference type="Gene3D" id="3.40.50.11970">
    <property type="match status" value="1"/>
</dbReference>
<sequence>MEFDRIKKWTILIYANGNNDLEPETWQAKLAIETSCFSNTVNTILEIGRENRTLVNIFRPRHALSCEDEAWTGVRRYLLEGGQSFLLEDFGKINMADPYSLYQFVKEGMESYPAEHYMVVLGGHGYQFVGSMPDYSQELPYIMGFPEMADALDKACAEAGQKIDLLVADICYFNFIEVIYEFTKHAGHGVQNVLTYICDGPICGMPYAQIIEHIQNQPLCSINDLIKGLVEALKLDLVAFTLDHNMLESVKHSFHQLAETYHNTSPISELGLNEILFTNDPQLPWHTLAIRALQGLEELVIDYRRVSDNDYGLINIANTPTNNVKLNSLYTKLSFSKDNAWTSLLMKPHAIRVIQDKTDSRAPLVLAPEEVYAYISIMNPELATEEKIYVLKKLIAYKSWVYPVAST</sequence>
<organism evidence="1">
    <name type="scientific">bioreactor metagenome</name>
    <dbReference type="NCBI Taxonomy" id="1076179"/>
    <lineage>
        <taxon>unclassified sequences</taxon>
        <taxon>metagenomes</taxon>
        <taxon>ecological metagenomes</taxon>
    </lineage>
</organism>
<dbReference type="PANTHER" id="PTHR37835">
    <property type="entry name" value="ALPHA-CLOSTRIPAIN"/>
    <property type="match status" value="1"/>
</dbReference>
<gene>
    <name evidence="1" type="ORF">SDC9_13751</name>
</gene>